<keyword evidence="1" id="KW-0472">Membrane</keyword>
<dbReference type="Gramene" id="PRQ26264">
    <property type="protein sequence ID" value="PRQ26264"/>
    <property type="gene ID" value="RchiOBHm_Chr6g0292681"/>
</dbReference>
<evidence type="ECO:0000256" key="1">
    <source>
        <dbReference type="SAM" id="Phobius"/>
    </source>
</evidence>
<dbReference type="AlphaFoldDB" id="A0A2P6PWG9"/>
<dbReference type="EMBL" id="PDCK01000044">
    <property type="protein sequence ID" value="PRQ26264.1"/>
    <property type="molecule type" value="Genomic_DNA"/>
</dbReference>
<organism evidence="2 3">
    <name type="scientific">Rosa chinensis</name>
    <name type="common">China rose</name>
    <dbReference type="NCBI Taxonomy" id="74649"/>
    <lineage>
        <taxon>Eukaryota</taxon>
        <taxon>Viridiplantae</taxon>
        <taxon>Streptophyta</taxon>
        <taxon>Embryophyta</taxon>
        <taxon>Tracheophyta</taxon>
        <taxon>Spermatophyta</taxon>
        <taxon>Magnoliopsida</taxon>
        <taxon>eudicotyledons</taxon>
        <taxon>Gunneridae</taxon>
        <taxon>Pentapetalae</taxon>
        <taxon>rosids</taxon>
        <taxon>fabids</taxon>
        <taxon>Rosales</taxon>
        <taxon>Rosaceae</taxon>
        <taxon>Rosoideae</taxon>
        <taxon>Rosoideae incertae sedis</taxon>
        <taxon>Rosa</taxon>
    </lineage>
</organism>
<keyword evidence="1" id="KW-1133">Transmembrane helix</keyword>
<gene>
    <name evidence="2" type="ORF">RchiOBHm_Chr6g0292681</name>
</gene>
<evidence type="ECO:0000313" key="3">
    <source>
        <dbReference type="Proteomes" id="UP000238479"/>
    </source>
</evidence>
<keyword evidence="1" id="KW-0812">Transmembrane</keyword>
<comment type="caution">
    <text evidence="2">The sequence shown here is derived from an EMBL/GenBank/DDBJ whole genome shotgun (WGS) entry which is preliminary data.</text>
</comment>
<evidence type="ECO:0000313" key="2">
    <source>
        <dbReference type="EMBL" id="PRQ26264.1"/>
    </source>
</evidence>
<name>A0A2P6PWG9_ROSCH</name>
<reference evidence="2 3" key="1">
    <citation type="journal article" date="2018" name="Nat. Genet.">
        <title>The Rosa genome provides new insights in the design of modern roses.</title>
        <authorList>
            <person name="Bendahmane M."/>
        </authorList>
    </citation>
    <scope>NUCLEOTIDE SEQUENCE [LARGE SCALE GENOMIC DNA]</scope>
    <source>
        <strain evidence="3">cv. Old Blush</strain>
    </source>
</reference>
<sequence length="54" mass="5793">MGKLVCSEKEEVGSDLITLLVVIVVALVVLTICKPAPKYCLVAVQHRPLTVSDT</sequence>
<protein>
    <submittedName>
        <fullName evidence="2">Uncharacterized protein</fullName>
    </submittedName>
</protein>
<dbReference type="Proteomes" id="UP000238479">
    <property type="component" value="Chromosome 6"/>
</dbReference>
<feature type="transmembrane region" description="Helical" evidence="1">
    <location>
        <begin position="12"/>
        <end position="32"/>
    </location>
</feature>
<accession>A0A2P6PWG9</accession>
<proteinExistence type="predicted"/>
<keyword evidence="3" id="KW-1185">Reference proteome</keyword>